<comment type="caution">
    <text evidence="1">The sequence shown here is derived from an EMBL/GenBank/DDBJ whole genome shotgun (WGS) entry which is preliminary data.</text>
</comment>
<dbReference type="EMBL" id="VZDO01000025">
    <property type="protein sequence ID" value="KAB0676208.1"/>
    <property type="molecule type" value="Genomic_DNA"/>
</dbReference>
<protein>
    <submittedName>
        <fullName evidence="1">Uncharacterized protein</fullName>
    </submittedName>
</protein>
<evidence type="ECO:0000313" key="2">
    <source>
        <dbReference type="Proteomes" id="UP000432089"/>
    </source>
</evidence>
<dbReference type="Proteomes" id="UP000432089">
    <property type="component" value="Unassembled WGS sequence"/>
</dbReference>
<dbReference type="AlphaFoldDB" id="A0A7V7PKK0"/>
<sequence length="115" mass="12479">MEWLTNGAVEQLALSGLSPEFADIRSIVLGLGFEYPGPYTPRIRRALEQATSKVLANRSPQRLPAAWSITTAGRRALATRTTSAFGIHAGYRAASMEIMNGDAPSVRPRLAKKQP</sequence>
<proteinExistence type="predicted"/>
<gene>
    <name evidence="1" type="ORF">F6X38_21950</name>
</gene>
<organism evidence="1 2">
    <name type="scientific">Plantimonas leprariae</name>
    <dbReference type="NCBI Taxonomy" id="2615207"/>
    <lineage>
        <taxon>Bacteria</taxon>
        <taxon>Pseudomonadati</taxon>
        <taxon>Pseudomonadota</taxon>
        <taxon>Alphaproteobacteria</taxon>
        <taxon>Hyphomicrobiales</taxon>
        <taxon>Aurantimonadaceae</taxon>
        <taxon>Plantimonas</taxon>
    </lineage>
</organism>
<dbReference type="RefSeq" id="WP_150973642.1">
    <property type="nucleotide sequence ID" value="NZ_VZDO01000025.1"/>
</dbReference>
<name>A0A7V7PKK0_9HYPH</name>
<evidence type="ECO:0000313" key="1">
    <source>
        <dbReference type="EMBL" id="KAB0676208.1"/>
    </source>
</evidence>
<keyword evidence="2" id="KW-1185">Reference proteome</keyword>
<reference evidence="1 2" key="1">
    <citation type="submission" date="2019-09" db="EMBL/GenBank/DDBJ databases">
        <title>YIM 132180 draft genome.</title>
        <authorList>
            <person name="Zhang K."/>
        </authorList>
    </citation>
    <scope>NUCLEOTIDE SEQUENCE [LARGE SCALE GENOMIC DNA]</scope>
    <source>
        <strain evidence="1 2">YIM 132180</strain>
    </source>
</reference>
<accession>A0A7V7PKK0</accession>